<dbReference type="SUPFAM" id="SSF49899">
    <property type="entry name" value="Concanavalin A-like lectins/glucanases"/>
    <property type="match status" value="1"/>
</dbReference>
<proteinExistence type="predicted"/>
<evidence type="ECO:0000313" key="3">
    <source>
        <dbReference type="Proteomes" id="UP001597195"/>
    </source>
</evidence>
<feature type="chain" id="PRO_5045968844" description="WxL domain surface cell wall-binding" evidence="1">
    <location>
        <begin position="25"/>
        <end position="717"/>
    </location>
</feature>
<organism evidence="2 3">
    <name type="scientific">Levilactobacillus fuyuanensis</name>
    <dbReference type="NCBI Taxonomy" id="2486022"/>
    <lineage>
        <taxon>Bacteria</taxon>
        <taxon>Bacillati</taxon>
        <taxon>Bacillota</taxon>
        <taxon>Bacilli</taxon>
        <taxon>Lactobacillales</taxon>
        <taxon>Lactobacillaceae</taxon>
        <taxon>Levilactobacillus</taxon>
    </lineage>
</organism>
<name>A0ABW4H3I4_9LACO</name>
<evidence type="ECO:0000313" key="2">
    <source>
        <dbReference type="EMBL" id="MFD1549330.1"/>
    </source>
</evidence>
<reference evidence="3" key="1">
    <citation type="journal article" date="2019" name="Int. J. Syst. Evol. Microbiol.">
        <title>The Global Catalogue of Microorganisms (GCM) 10K type strain sequencing project: providing services to taxonomists for standard genome sequencing and annotation.</title>
        <authorList>
            <consortium name="The Broad Institute Genomics Platform"/>
            <consortium name="The Broad Institute Genome Sequencing Center for Infectious Disease"/>
            <person name="Wu L."/>
            <person name="Ma J."/>
        </authorList>
    </citation>
    <scope>NUCLEOTIDE SEQUENCE [LARGE SCALE GENOMIC DNA]</scope>
    <source>
        <strain evidence="3">CCM 8906</strain>
    </source>
</reference>
<accession>A0ABW4H3I4</accession>
<dbReference type="InterPro" id="IPR013320">
    <property type="entry name" value="ConA-like_dom_sf"/>
</dbReference>
<dbReference type="EMBL" id="JBHTOM010000007">
    <property type="protein sequence ID" value="MFD1549330.1"/>
    <property type="molecule type" value="Genomic_DNA"/>
</dbReference>
<dbReference type="RefSeq" id="WP_125700869.1">
    <property type="nucleotide sequence ID" value="NZ_JBHTOM010000007.1"/>
</dbReference>
<evidence type="ECO:0008006" key="4">
    <source>
        <dbReference type="Google" id="ProtNLM"/>
    </source>
</evidence>
<keyword evidence="3" id="KW-1185">Reference proteome</keyword>
<gene>
    <name evidence="2" type="ORF">ACFQ5T_06440</name>
</gene>
<dbReference type="Gene3D" id="2.60.120.200">
    <property type="match status" value="1"/>
</dbReference>
<comment type="caution">
    <text evidence="2">The sequence shown here is derived from an EMBL/GenBank/DDBJ whole genome shotgun (WGS) entry which is preliminary data.</text>
</comment>
<evidence type="ECO:0000256" key="1">
    <source>
        <dbReference type="SAM" id="SignalP"/>
    </source>
</evidence>
<sequence length="717" mass="78783">MRRLLIIIITCLGVGLLSERQAQAAGVALDEDMQAAIKTAPNGMTLSSLFSTKSNAQLVDGTFTKESIAQITNDNIDSRTNEVGAFWSQQLGKTKAKVNLTHDTSWSFWLYFGNKQAKQSSGMAFVLQNDMHATDAIATGGKGQSLGVWASDTNSGASASGLSQIAIQHSWALEFDTTVNKTPSPGAGNYYDADGIPSQGPHIASGYPADASMYKQYGQRNKHYFSLKHQQPKVMTNPADGQWRHVTLDWKVQSNQMTYAFNDQDPKTRQPMTPEVQDTITIDRKKLSADGRTLANEVSWGITGSTGKFNSANQLVVLDQTPRQIKFSKLAETNIMQNMAVKRKIKEGDTVFPGETLRYVLHATAEHPTQLGTLTTATALLPAISTVKRIRGHFTNDGMHALYSLNSQELVADRVDTRFASRAFSAATPALAFWLKTEIQPVDHDVYVPPRKVIFSGVDHYVEVESAGYTVKRKLNLKLESLDDGALSVEKGEDATVHARLSNDGKDINDDIIADTKVQIDVGGLTFNLNQLKGSWEGTSGKFQFKVPSRLLKPGKNNVSIQASNRKDEAQPLKIAVNQRSGDLAFDTMPCNCNFKGELNGKHQMIGRDKDWQLRVRDGRGAGSSWKLQLNVSKKFTTTDGRELSGDVVYRNGKARQKLTIGDKPTVIEEQTTKEDDECTDVAQKWKDNDGVLIEVNGDAVAGDYSGELLWQLTDAP</sequence>
<dbReference type="Proteomes" id="UP001597195">
    <property type="component" value="Unassembled WGS sequence"/>
</dbReference>
<feature type="signal peptide" evidence="1">
    <location>
        <begin position="1"/>
        <end position="24"/>
    </location>
</feature>
<protein>
    <recommendedName>
        <fullName evidence="4">WxL domain surface cell wall-binding</fullName>
    </recommendedName>
</protein>
<keyword evidence="1" id="KW-0732">Signal</keyword>